<keyword evidence="2" id="KW-1185">Reference proteome</keyword>
<dbReference type="KEGG" id="vg:13826735"/>
<gene>
    <name evidence="1" type="ORF">My1_033</name>
</gene>
<evidence type="ECO:0000313" key="2">
    <source>
        <dbReference type="Proteomes" id="UP000006280"/>
    </source>
</evidence>
<name>J9QNV0_9CAUD</name>
<protein>
    <recommendedName>
        <fullName evidence="3">Lipoprotein</fullName>
    </recommendedName>
</protein>
<evidence type="ECO:0000313" key="1">
    <source>
        <dbReference type="EMBL" id="AFQ22192.1"/>
    </source>
</evidence>
<proteinExistence type="predicted"/>
<dbReference type="RefSeq" id="YP_006906285.1">
    <property type="nucleotide sequence ID" value="NC_018837.1"/>
</dbReference>
<accession>J9QNV0</accession>
<dbReference type="EMBL" id="JX195166">
    <property type="protein sequence ID" value="AFQ22192.1"/>
    <property type="molecule type" value="Genomic_DNA"/>
</dbReference>
<dbReference type="GeneID" id="13826735"/>
<reference evidence="1 2" key="1">
    <citation type="journal article" date="2012" name="J. Virol.">
        <title>Complete Genome Sequence of Pectobacterium carotovorum subsp. carotovorum Bacteriophage My1.</title>
        <authorList>
            <person name="Lee D.H."/>
            <person name="Lee J.H."/>
            <person name="Shin H."/>
            <person name="Ji S."/>
            <person name="Roh E."/>
            <person name="Jung K."/>
            <person name="Ryu S."/>
            <person name="Choi J."/>
            <person name="Heu S."/>
        </authorList>
    </citation>
    <scope>NUCLEOTIDE SEQUENCE [LARGE SCALE GENOMIC DNA]</scope>
</reference>
<organism evidence="1 2">
    <name type="scientific">Pectobacterium phage My1</name>
    <dbReference type="NCBI Taxonomy" id="1204539"/>
    <lineage>
        <taxon>Viruses</taxon>
        <taxon>Duplodnaviria</taxon>
        <taxon>Heunggongvirae</taxon>
        <taxon>Uroviricota</taxon>
        <taxon>Caudoviricetes</taxon>
        <taxon>Demerecviridae</taxon>
        <taxon>Mccorquodalevirinae</taxon>
        <taxon>Myunavirus</taxon>
        <taxon>Myunavirus My1</taxon>
    </lineage>
</organism>
<dbReference type="PROSITE" id="PS51257">
    <property type="entry name" value="PROKAR_LIPOPROTEIN"/>
    <property type="match status" value="1"/>
</dbReference>
<dbReference type="Proteomes" id="UP000006280">
    <property type="component" value="Segment"/>
</dbReference>
<evidence type="ECO:0008006" key="3">
    <source>
        <dbReference type="Google" id="ProtNLM"/>
    </source>
</evidence>
<sequence>MNKMLLAVILSLPLLAGCDPKESLGTSLEPKDIVTACESAGGKVDTDYVLISLNKGIYADTFSVAMKCNINKE</sequence>